<keyword evidence="6" id="KW-1185">Reference proteome</keyword>
<reference evidence="5" key="1">
    <citation type="submission" date="2021-11" db="EMBL/GenBank/DDBJ databases">
        <authorList>
            <person name="Qingchun L."/>
            <person name="Dong Z."/>
            <person name="Zongwei Q."/>
            <person name="Jia Z."/>
            <person name="Duotao L."/>
        </authorList>
    </citation>
    <scope>NUCLEOTIDE SEQUENCE</scope>
    <source>
        <strain evidence="5">WLY-B-L2</strain>
    </source>
</reference>
<evidence type="ECO:0000313" key="6">
    <source>
        <dbReference type="Proteomes" id="UP001165422"/>
    </source>
</evidence>
<evidence type="ECO:0000259" key="4">
    <source>
        <dbReference type="Pfam" id="PF17853"/>
    </source>
</evidence>
<dbReference type="Gene3D" id="1.10.10.2840">
    <property type="entry name" value="PucR C-terminal helix-turn-helix domain"/>
    <property type="match status" value="1"/>
</dbReference>
<gene>
    <name evidence="5" type="ORF">LN736_11895</name>
</gene>
<dbReference type="InterPro" id="IPR042070">
    <property type="entry name" value="PucR_C-HTH_sf"/>
</dbReference>
<dbReference type="InterPro" id="IPR012914">
    <property type="entry name" value="PucR_dom"/>
</dbReference>
<accession>A0ABS8N706</accession>
<dbReference type="InterPro" id="IPR041522">
    <property type="entry name" value="CdaR_GGDEF"/>
</dbReference>
<dbReference type="Proteomes" id="UP001165422">
    <property type="component" value="Unassembled WGS sequence"/>
</dbReference>
<dbReference type="PANTHER" id="PTHR33744:SF1">
    <property type="entry name" value="DNA-BINDING TRANSCRIPTIONAL ACTIVATOR ADER"/>
    <property type="match status" value="1"/>
</dbReference>
<evidence type="ECO:0000259" key="3">
    <source>
        <dbReference type="Pfam" id="PF13556"/>
    </source>
</evidence>
<comment type="similarity">
    <text evidence="1">Belongs to the CdaR family.</text>
</comment>
<sequence length="559" mass="64969">MYSYLGIPLEKLLQIDKLNKARVLAGKGGMNKRITKVDVMEVPDIIEWVGEGELLITTAYSIRDNINVLMELIPELNEKGVAGLGIKIGRYVKEIPHDIIELADEIDFPIIEIPMDVSHRDVISIVLDEVIEEQMRQLLKIDKFNREVMNIMMKGGSLREIGRKLYENIGNSLVIYENLDGSCEIFCTENINKNLIDKLINQHVNLSYKRIEDESDGIYNESIDVIHGKSIKRVTIPIVIEKVEYGCILIWLDRKELTPLDKMLIESYVHIIALDFVKKLSISKMESRYKMEFFDNLFSEDENRQNKAIERAKTFDFHMDKKHGVAIIYLNESFQNKNTSLKNSNFNSDAISTLLFIIGRISRISREKILYVDKSDRIIILYENDLSEEPQLVREKIKCFCNDVLMEALREFKKEQFKIGIGRSYSDAHKLNKSYGQAKFIVEKLNRSISGNIIHYDDLGLYRILGFDGIQSELVKFCNDTIKPLIEYDKMNRTELLNTLKIYFECNGNMKKMSKKMFMHYNTIIYRLQKIKDIIDIDLENADNRLNLEIAIKALNLIK</sequence>
<dbReference type="EMBL" id="JAJJPB010000015">
    <property type="protein sequence ID" value="MCC9295560.1"/>
    <property type="molecule type" value="Genomic_DNA"/>
</dbReference>
<comment type="caution">
    <text evidence="5">The sequence shown here is derived from an EMBL/GenBank/DDBJ whole genome shotgun (WGS) entry which is preliminary data.</text>
</comment>
<dbReference type="PANTHER" id="PTHR33744">
    <property type="entry name" value="CARBOHYDRATE DIACID REGULATOR"/>
    <property type="match status" value="1"/>
</dbReference>
<feature type="domain" description="CdaR GGDEF-like" evidence="4">
    <location>
        <begin position="305"/>
        <end position="439"/>
    </location>
</feature>
<evidence type="ECO:0000313" key="5">
    <source>
        <dbReference type="EMBL" id="MCC9295560.1"/>
    </source>
</evidence>
<name>A0ABS8N706_9CLOT</name>
<dbReference type="Pfam" id="PF13556">
    <property type="entry name" value="HTH_30"/>
    <property type="match status" value="1"/>
</dbReference>
<evidence type="ECO:0000259" key="2">
    <source>
        <dbReference type="Pfam" id="PF07905"/>
    </source>
</evidence>
<dbReference type="Pfam" id="PF17853">
    <property type="entry name" value="GGDEF_2"/>
    <property type="match status" value="1"/>
</dbReference>
<dbReference type="RefSeq" id="WP_229981593.1">
    <property type="nucleotide sequence ID" value="NZ_JAJJPB010000015.1"/>
</dbReference>
<dbReference type="Pfam" id="PF07905">
    <property type="entry name" value="PucR"/>
    <property type="match status" value="1"/>
</dbReference>
<dbReference type="InterPro" id="IPR051448">
    <property type="entry name" value="CdaR-like_regulators"/>
</dbReference>
<evidence type="ECO:0000256" key="1">
    <source>
        <dbReference type="ARBA" id="ARBA00006754"/>
    </source>
</evidence>
<organism evidence="5 6">
    <name type="scientific">Clostridium aromativorans</name>
    <dbReference type="NCBI Taxonomy" id="2836848"/>
    <lineage>
        <taxon>Bacteria</taxon>
        <taxon>Bacillati</taxon>
        <taxon>Bacillota</taxon>
        <taxon>Clostridia</taxon>
        <taxon>Eubacteriales</taxon>
        <taxon>Clostridiaceae</taxon>
        <taxon>Clostridium</taxon>
    </lineage>
</organism>
<proteinExistence type="inferred from homology"/>
<protein>
    <submittedName>
        <fullName evidence="5">PucR family transcriptional regulator ligand-binding domain-containing protein</fullName>
    </submittedName>
</protein>
<dbReference type="InterPro" id="IPR025736">
    <property type="entry name" value="PucR_C-HTH_dom"/>
</dbReference>
<feature type="domain" description="PucR C-terminal helix-turn-helix" evidence="3">
    <location>
        <begin position="496"/>
        <end position="554"/>
    </location>
</feature>
<feature type="domain" description="Purine catabolism PurC-like" evidence="2">
    <location>
        <begin position="12"/>
        <end position="129"/>
    </location>
</feature>